<dbReference type="InterPro" id="IPR013217">
    <property type="entry name" value="Methyltransf_12"/>
</dbReference>
<sequence length="255" mass="27917">MRAANQGIREPLTREYVGGNATVPPPPEEVIAGQAVYNRFMLAGYDVLVLGFHCRLVWRCAKRHMLDNYQRNIGARHAEFGTGTAYFLDRCGFPTATPELTLVDLNPTVLRVSAARAARYHPTVVQADVLQPLPFDGGRLQAGHHDSVGANFLLHCLPGTWAEKGVVFDNAAVALRPGGRIFGSTILSSGVRVNAPARRLMKVYNARGIFHNTDDDLAGLRWQLDQRFTDIQLAVRGCVALFEATKPAPTENQAG</sequence>
<proteinExistence type="predicted"/>
<keyword evidence="2" id="KW-0489">Methyltransferase</keyword>
<organism evidence="2 3">
    <name type="scientific">Plantactinospora mayteni</name>
    <dbReference type="NCBI Taxonomy" id="566021"/>
    <lineage>
        <taxon>Bacteria</taxon>
        <taxon>Bacillati</taxon>
        <taxon>Actinomycetota</taxon>
        <taxon>Actinomycetes</taxon>
        <taxon>Micromonosporales</taxon>
        <taxon>Micromonosporaceae</taxon>
        <taxon>Plantactinospora</taxon>
    </lineage>
</organism>
<dbReference type="GO" id="GO:0032259">
    <property type="term" value="P:methylation"/>
    <property type="evidence" value="ECO:0007669"/>
    <property type="project" value="UniProtKB-KW"/>
</dbReference>
<dbReference type="Pfam" id="PF08242">
    <property type="entry name" value="Methyltransf_12"/>
    <property type="match status" value="1"/>
</dbReference>
<comment type="caution">
    <text evidence="2">The sequence shown here is derived from an EMBL/GenBank/DDBJ whole genome shotgun (WGS) entry which is preliminary data.</text>
</comment>
<dbReference type="SUPFAM" id="SSF53335">
    <property type="entry name" value="S-adenosyl-L-methionine-dependent methyltransferases"/>
    <property type="match status" value="1"/>
</dbReference>
<dbReference type="Proteomes" id="UP000621500">
    <property type="component" value="Unassembled WGS sequence"/>
</dbReference>
<keyword evidence="3" id="KW-1185">Reference proteome</keyword>
<name>A0ABQ4ERY2_9ACTN</name>
<dbReference type="EMBL" id="BONX01000026">
    <property type="protein sequence ID" value="GIG97369.1"/>
    <property type="molecule type" value="Genomic_DNA"/>
</dbReference>
<dbReference type="Gene3D" id="3.40.50.150">
    <property type="entry name" value="Vaccinia Virus protein VP39"/>
    <property type="match status" value="1"/>
</dbReference>
<evidence type="ECO:0000313" key="3">
    <source>
        <dbReference type="Proteomes" id="UP000621500"/>
    </source>
</evidence>
<dbReference type="CDD" id="cd02440">
    <property type="entry name" value="AdoMet_MTases"/>
    <property type="match status" value="1"/>
</dbReference>
<dbReference type="InterPro" id="IPR016584">
    <property type="entry name" value="MeTrfase_VrtF"/>
</dbReference>
<accession>A0ABQ4ERY2</accession>
<keyword evidence="2" id="KW-0808">Transferase</keyword>
<feature type="domain" description="Methyltransferase type 12" evidence="1">
    <location>
        <begin position="79"/>
        <end position="181"/>
    </location>
</feature>
<evidence type="ECO:0000259" key="1">
    <source>
        <dbReference type="Pfam" id="PF08242"/>
    </source>
</evidence>
<gene>
    <name evidence="2" type="ORF">Pma05_39420</name>
</gene>
<dbReference type="InterPro" id="IPR029063">
    <property type="entry name" value="SAM-dependent_MTases_sf"/>
</dbReference>
<protein>
    <submittedName>
        <fullName evidence="2">Methyltransferase</fullName>
    </submittedName>
</protein>
<dbReference type="GO" id="GO:0008168">
    <property type="term" value="F:methyltransferase activity"/>
    <property type="evidence" value="ECO:0007669"/>
    <property type="project" value="UniProtKB-KW"/>
</dbReference>
<dbReference type="PIRSF" id="PIRSF011491">
    <property type="entry name" value="Mtase_YbcY_prd"/>
    <property type="match status" value="1"/>
</dbReference>
<reference evidence="2 3" key="1">
    <citation type="submission" date="2021-01" db="EMBL/GenBank/DDBJ databases">
        <title>Whole genome shotgun sequence of Plantactinospora mayteni NBRC 109088.</title>
        <authorList>
            <person name="Komaki H."/>
            <person name="Tamura T."/>
        </authorList>
    </citation>
    <scope>NUCLEOTIDE SEQUENCE [LARGE SCALE GENOMIC DNA]</scope>
    <source>
        <strain evidence="2 3">NBRC 109088</strain>
    </source>
</reference>
<evidence type="ECO:0000313" key="2">
    <source>
        <dbReference type="EMBL" id="GIG97369.1"/>
    </source>
</evidence>